<organism evidence="1 2">
    <name type="scientific">Acinetobacter wuhouensis</name>
    <dbReference type="NCBI Taxonomy" id="1879050"/>
    <lineage>
        <taxon>Bacteria</taxon>
        <taxon>Pseudomonadati</taxon>
        <taxon>Pseudomonadota</taxon>
        <taxon>Gammaproteobacteria</taxon>
        <taxon>Moraxellales</taxon>
        <taxon>Moraxellaceae</taxon>
        <taxon>Acinetobacter</taxon>
    </lineage>
</organism>
<dbReference type="OrthoDB" id="6691356at2"/>
<evidence type="ECO:0000313" key="2">
    <source>
        <dbReference type="Proteomes" id="UP000279962"/>
    </source>
</evidence>
<protein>
    <submittedName>
        <fullName evidence="1">Uncharacterized protein</fullName>
    </submittedName>
</protein>
<dbReference type="EMBL" id="CP033133">
    <property type="protein sequence ID" value="AYO53054.1"/>
    <property type="molecule type" value="Genomic_DNA"/>
</dbReference>
<accession>A0A385C036</accession>
<dbReference type="AlphaFoldDB" id="A0A385C036"/>
<gene>
    <name evidence="1" type="ORF">CDG68_04955</name>
</gene>
<dbReference type="Proteomes" id="UP000279962">
    <property type="component" value="Chromosome"/>
</dbReference>
<dbReference type="KEGG" id="awu:BEN71_02550"/>
<name>A0A385C036_9GAMM</name>
<proteinExistence type="predicted"/>
<sequence length="143" mass="16767">MNFKILKPLSIFTLCFCVCATNVSASEKVLQSIDNLDNEDIHTDEGNYFKLIRIEQGCRIEAKFYLSNQQHIYNYYFNNQTLYKATRKTFQYRYKKGEEGSLGAVTGIYQSSSEVYPLTDAEMLKRYKYFKSLFPSTYLKQCT</sequence>
<evidence type="ECO:0000313" key="1">
    <source>
        <dbReference type="EMBL" id="AYO53054.1"/>
    </source>
</evidence>
<reference evidence="1 2" key="1">
    <citation type="submission" date="2018-10" db="EMBL/GenBank/DDBJ databases">
        <title>The complete genome of Acinetobacter wuhouensis strain WCHAW010062.</title>
        <authorList>
            <person name="Hu Y."/>
            <person name="Long H."/>
            <person name="Feng Y."/>
            <person name="Zong Z."/>
        </authorList>
    </citation>
    <scope>NUCLEOTIDE SEQUENCE [LARGE SCALE GENOMIC DNA]</scope>
    <source>
        <strain evidence="1 2">WCHAW010062</strain>
    </source>
</reference>
<dbReference type="RefSeq" id="WP_068973774.1">
    <property type="nucleotide sequence ID" value="NZ_CP031716.1"/>
</dbReference>